<accession>A0A081A7D1</accession>
<comment type="caution">
    <text evidence="1">The sequence shown here is derived from an EMBL/GenBank/DDBJ whole genome shotgun (WGS) entry which is preliminary data.</text>
</comment>
<dbReference type="EMBL" id="ANJA01001755">
    <property type="protein sequence ID" value="ETO74792.1"/>
    <property type="molecule type" value="Genomic_DNA"/>
</dbReference>
<dbReference type="AlphaFoldDB" id="A0A081A7D1"/>
<organism evidence="1 2">
    <name type="scientific">Phytophthora nicotianae P1976</name>
    <dbReference type="NCBI Taxonomy" id="1317066"/>
    <lineage>
        <taxon>Eukaryota</taxon>
        <taxon>Sar</taxon>
        <taxon>Stramenopiles</taxon>
        <taxon>Oomycota</taxon>
        <taxon>Peronosporomycetes</taxon>
        <taxon>Peronosporales</taxon>
        <taxon>Peronosporaceae</taxon>
        <taxon>Phytophthora</taxon>
    </lineage>
</organism>
<protein>
    <submittedName>
        <fullName evidence="1">Uncharacterized protein</fullName>
    </submittedName>
</protein>
<name>A0A081A7D1_PHYNI</name>
<evidence type="ECO:0000313" key="2">
    <source>
        <dbReference type="Proteomes" id="UP000028582"/>
    </source>
</evidence>
<evidence type="ECO:0000313" key="1">
    <source>
        <dbReference type="EMBL" id="ETO74792.1"/>
    </source>
</evidence>
<reference evidence="1 2" key="1">
    <citation type="submission" date="2013-11" db="EMBL/GenBank/DDBJ databases">
        <title>The Genome Sequence of Phytophthora parasitica P1976.</title>
        <authorList>
            <consortium name="The Broad Institute Genomics Platform"/>
            <person name="Russ C."/>
            <person name="Tyler B."/>
            <person name="Panabieres F."/>
            <person name="Shan W."/>
            <person name="Tripathy S."/>
            <person name="Grunwald N."/>
            <person name="Machado M."/>
            <person name="Johnson C.S."/>
            <person name="Walker B."/>
            <person name="Young S."/>
            <person name="Zeng Q."/>
            <person name="Gargeya S."/>
            <person name="Fitzgerald M."/>
            <person name="Haas B."/>
            <person name="Abouelleil A."/>
            <person name="Allen A.W."/>
            <person name="Alvarado L."/>
            <person name="Arachchi H.M."/>
            <person name="Berlin A.M."/>
            <person name="Chapman S.B."/>
            <person name="Gainer-Dewar J."/>
            <person name="Goldberg J."/>
            <person name="Griggs A."/>
            <person name="Gujja S."/>
            <person name="Hansen M."/>
            <person name="Howarth C."/>
            <person name="Imamovic A."/>
            <person name="Ireland A."/>
            <person name="Larimer J."/>
            <person name="McCowan C."/>
            <person name="Murphy C."/>
            <person name="Pearson M."/>
            <person name="Poon T.W."/>
            <person name="Priest M."/>
            <person name="Roberts A."/>
            <person name="Saif S."/>
            <person name="Shea T."/>
            <person name="Sisk P."/>
            <person name="Sykes S."/>
            <person name="Wortman J."/>
            <person name="Nusbaum C."/>
            <person name="Birren B."/>
        </authorList>
    </citation>
    <scope>NUCLEOTIDE SEQUENCE [LARGE SCALE GENOMIC DNA]</scope>
    <source>
        <strain evidence="1 2">P1976</strain>
    </source>
</reference>
<sequence>MERIPFFEQVYDVYTQEVYTPFRAAAVHGAYYPTYLISLNLRLCFDRSQQPVVMTCLLQVKPIRRSLILSDVSEIFRLSRLNAMTFLKGGSWKEVVGHVAIICSTRLMCAVESMRKKKKNCSANC</sequence>
<dbReference type="Proteomes" id="UP000028582">
    <property type="component" value="Unassembled WGS sequence"/>
</dbReference>
<proteinExistence type="predicted"/>
<gene>
    <name evidence="1" type="ORF">F444_09542</name>
</gene>